<dbReference type="Pfam" id="PF07980">
    <property type="entry name" value="SusD_RagB"/>
    <property type="match status" value="1"/>
</dbReference>
<feature type="region of interest" description="Disordered" evidence="5">
    <location>
        <begin position="200"/>
        <end position="220"/>
    </location>
</feature>
<dbReference type="AlphaFoldDB" id="A0A5J4SWU9"/>
<name>A0A5J4SWU9_9ZZZZ</name>
<organism evidence="8">
    <name type="scientific">termite gut metagenome</name>
    <dbReference type="NCBI Taxonomy" id="433724"/>
    <lineage>
        <taxon>unclassified sequences</taxon>
        <taxon>metagenomes</taxon>
        <taxon>organismal metagenomes</taxon>
    </lineage>
</organism>
<keyword evidence="2" id="KW-0732">Signal</keyword>
<evidence type="ECO:0000256" key="4">
    <source>
        <dbReference type="ARBA" id="ARBA00023237"/>
    </source>
</evidence>
<dbReference type="Gene3D" id="1.25.40.390">
    <property type="match status" value="1"/>
</dbReference>
<protein>
    <submittedName>
        <fullName evidence="8">RagB/SusD family nutrient uptake outer membrane protein</fullName>
    </submittedName>
</protein>
<sequence length="588" mass="67222">MNRFKLYISIIIIVLSLHACESFEDIPLNLATEDYMWDENDATGEIASKWVTDMYSQLPAGYVRLNSMPLECVSDDAVPSNTGNASWNVIRGGYSPMATFDDNWTNAYSQFRRANIFLANYKRIPFSDPSLPKYLEAEVRTIRAYYYFELIKRYGGVPIIGDKAFEATDPELLSLKRNTFEECVNYIVSELDAVTDNLRPEAPLSSRGSGNTTTDGEDNFAGRIRPTIAMAIKAKTLLYAASPLFNEKPIGGGQNSLVGYTTYDKSRWEKAMLAAKKIIDLQLFELEADRYIFCTTRVNREIIWMRMGIKSPQLNYPRYMSPVGYFTDGTNRGQGYVSPTQELVDAFPMADGSKFDWDNSVHAANPYANRDPRLDQTIFYNGARWLRRAVETFENGQDKPNNTALIPNQTLTSYYAKKFLANDAEKTACTAVHYHPSVQAPWSVIRYSDMLLMYAEAQNEFSGPTPEAIEYVRMIRARAGIQKGVTGKEYGIPDNINQADFRQLIRDERRVEFAFEEQRYWDIRRWKIVENTYGKPLHGLTITKESSGVLTYTKKEIVTPYFSEAMYLYPIALKETQVNPNMEQNPNY</sequence>
<evidence type="ECO:0000256" key="1">
    <source>
        <dbReference type="ARBA" id="ARBA00004442"/>
    </source>
</evidence>
<evidence type="ECO:0000313" key="8">
    <source>
        <dbReference type="EMBL" id="KAA6349793.1"/>
    </source>
</evidence>
<reference evidence="8" key="1">
    <citation type="submission" date="2019-03" db="EMBL/GenBank/DDBJ databases">
        <title>Single cell metagenomics reveals metabolic interactions within the superorganism composed of flagellate Streblomastix strix and complex community of Bacteroidetes bacteria on its surface.</title>
        <authorList>
            <person name="Treitli S.C."/>
            <person name="Kolisko M."/>
            <person name="Husnik F."/>
            <person name="Keeling P."/>
            <person name="Hampl V."/>
        </authorList>
    </citation>
    <scope>NUCLEOTIDE SEQUENCE</scope>
    <source>
        <strain evidence="8">STM</strain>
    </source>
</reference>
<feature type="domain" description="RagB/SusD" evidence="6">
    <location>
        <begin position="301"/>
        <end position="588"/>
    </location>
</feature>
<proteinExistence type="predicted"/>
<evidence type="ECO:0000259" key="6">
    <source>
        <dbReference type="Pfam" id="PF07980"/>
    </source>
</evidence>
<dbReference type="InterPro" id="IPR033985">
    <property type="entry name" value="SusD-like_N"/>
</dbReference>
<dbReference type="InterPro" id="IPR011990">
    <property type="entry name" value="TPR-like_helical_dom_sf"/>
</dbReference>
<accession>A0A5J4SWU9</accession>
<comment type="caution">
    <text evidence="8">The sequence shown here is derived from an EMBL/GenBank/DDBJ whole genome shotgun (WGS) entry which is preliminary data.</text>
</comment>
<keyword evidence="4" id="KW-0998">Cell outer membrane</keyword>
<keyword evidence="3" id="KW-0472">Membrane</keyword>
<dbReference type="EMBL" id="SNRY01000039">
    <property type="protein sequence ID" value="KAA6349793.1"/>
    <property type="molecule type" value="Genomic_DNA"/>
</dbReference>
<dbReference type="SUPFAM" id="SSF48452">
    <property type="entry name" value="TPR-like"/>
    <property type="match status" value="1"/>
</dbReference>
<dbReference type="Pfam" id="PF14322">
    <property type="entry name" value="SusD-like_3"/>
    <property type="match status" value="1"/>
</dbReference>
<gene>
    <name evidence="8" type="ORF">EZS27_002791</name>
</gene>
<comment type="subcellular location">
    <subcellularLocation>
        <location evidence="1">Cell outer membrane</location>
    </subcellularLocation>
</comment>
<feature type="domain" description="SusD-like N-terminal" evidence="7">
    <location>
        <begin position="86"/>
        <end position="193"/>
    </location>
</feature>
<evidence type="ECO:0000256" key="5">
    <source>
        <dbReference type="SAM" id="MobiDB-lite"/>
    </source>
</evidence>
<evidence type="ECO:0000256" key="3">
    <source>
        <dbReference type="ARBA" id="ARBA00023136"/>
    </source>
</evidence>
<dbReference type="InterPro" id="IPR012944">
    <property type="entry name" value="SusD_RagB_dom"/>
</dbReference>
<dbReference type="GO" id="GO:0009279">
    <property type="term" value="C:cell outer membrane"/>
    <property type="evidence" value="ECO:0007669"/>
    <property type="project" value="UniProtKB-SubCell"/>
</dbReference>
<evidence type="ECO:0000259" key="7">
    <source>
        <dbReference type="Pfam" id="PF14322"/>
    </source>
</evidence>
<evidence type="ECO:0000256" key="2">
    <source>
        <dbReference type="ARBA" id="ARBA00022729"/>
    </source>
</evidence>